<feature type="region of interest" description="Disordered" evidence="9">
    <location>
        <begin position="37"/>
        <end position="69"/>
    </location>
</feature>
<keyword evidence="7" id="KW-0675">Receptor</keyword>
<keyword evidence="6" id="KW-0804">Transcription</keyword>
<dbReference type="PROSITE" id="PS00031">
    <property type="entry name" value="NUCLEAR_REC_DBD_1"/>
    <property type="match status" value="1"/>
</dbReference>
<evidence type="ECO:0000256" key="7">
    <source>
        <dbReference type="ARBA" id="ARBA00023170"/>
    </source>
</evidence>
<evidence type="ECO:0000313" key="11">
    <source>
        <dbReference type="EMBL" id="KAJ8299365.1"/>
    </source>
</evidence>
<dbReference type="Gene3D" id="3.30.50.10">
    <property type="entry name" value="Erythroid Transcription Factor GATA-1, subunit A"/>
    <property type="match status" value="1"/>
</dbReference>
<evidence type="ECO:0000256" key="9">
    <source>
        <dbReference type="SAM" id="MobiDB-lite"/>
    </source>
</evidence>
<evidence type="ECO:0000256" key="2">
    <source>
        <dbReference type="ARBA" id="ARBA00022771"/>
    </source>
</evidence>
<evidence type="ECO:0000313" key="12">
    <source>
        <dbReference type="Proteomes" id="UP001217089"/>
    </source>
</evidence>
<sequence length="227" mass="25315">MIFLRLKLSNSYFHCTQKYETKIVSDEFQSLNMEADLTDNGKDHKDCDKSKLSQQSPDTSFSPSIQYSPDSGISLHPSPDCAQFTQLSPDPGASQSVNTSIQPVTIKQEQTSDFEWHCPDSTHSSTSFLTKSEEPTEDIPSPDSVLSSKPHLPPCRVCGEKASGFHYGVNTCEACKGFFRRSLRRDHDYKCVSGKFDCVIGPGKRNSCPKCRYKKCLHVGMSKEGKL</sequence>
<dbReference type="SMART" id="SM00399">
    <property type="entry name" value="ZnF_C4"/>
    <property type="match status" value="1"/>
</dbReference>
<keyword evidence="8" id="KW-0539">Nucleus</keyword>
<dbReference type="InterPro" id="IPR050200">
    <property type="entry name" value="Nuclear_hormone_rcpt_NR3"/>
</dbReference>
<keyword evidence="5" id="KW-0238">DNA-binding</keyword>
<dbReference type="Proteomes" id="UP001217089">
    <property type="component" value="Unassembled WGS sequence"/>
</dbReference>
<feature type="compositionally biased region" description="Basic and acidic residues" evidence="9">
    <location>
        <begin position="39"/>
        <end position="51"/>
    </location>
</feature>
<evidence type="ECO:0000256" key="8">
    <source>
        <dbReference type="ARBA" id="ARBA00023242"/>
    </source>
</evidence>
<keyword evidence="1" id="KW-0479">Metal-binding</keyword>
<dbReference type="CDD" id="cd06916">
    <property type="entry name" value="NR_DBD_like"/>
    <property type="match status" value="1"/>
</dbReference>
<dbReference type="PROSITE" id="PS51030">
    <property type="entry name" value="NUCLEAR_REC_DBD_2"/>
    <property type="match status" value="1"/>
</dbReference>
<evidence type="ECO:0000256" key="1">
    <source>
        <dbReference type="ARBA" id="ARBA00022723"/>
    </source>
</evidence>
<organism evidence="11 12">
    <name type="scientific">Tegillarca granosa</name>
    <name type="common">Malaysian cockle</name>
    <name type="synonym">Anadara granosa</name>
    <dbReference type="NCBI Taxonomy" id="220873"/>
    <lineage>
        <taxon>Eukaryota</taxon>
        <taxon>Metazoa</taxon>
        <taxon>Spiralia</taxon>
        <taxon>Lophotrochozoa</taxon>
        <taxon>Mollusca</taxon>
        <taxon>Bivalvia</taxon>
        <taxon>Autobranchia</taxon>
        <taxon>Pteriomorphia</taxon>
        <taxon>Arcoida</taxon>
        <taxon>Arcoidea</taxon>
        <taxon>Arcidae</taxon>
        <taxon>Tegillarca</taxon>
    </lineage>
</organism>
<evidence type="ECO:0000256" key="6">
    <source>
        <dbReference type="ARBA" id="ARBA00023163"/>
    </source>
</evidence>
<feature type="region of interest" description="Disordered" evidence="9">
    <location>
        <begin position="120"/>
        <end position="146"/>
    </location>
</feature>
<evidence type="ECO:0000256" key="3">
    <source>
        <dbReference type="ARBA" id="ARBA00022833"/>
    </source>
</evidence>
<keyword evidence="4" id="KW-0805">Transcription regulation</keyword>
<comment type="caution">
    <text evidence="11">The sequence shown here is derived from an EMBL/GenBank/DDBJ whole genome shotgun (WGS) entry which is preliminary data.</text>
</comment>
<evidence type="ECO:0000256" key="5">
    <source>
        <dbReference type="ARBA" id="ARBA00023125"/>
    </source>
</evidence>
<dbReference type="SUPFAM" id="SSF57716">
    <property type="entry name" value="Glucocorticoid receptor-like (DNA-binding domain)"/>
    <property type="match status" value="1"/>
</dbReference>
<accession>A0ABQ9E7A5</accession>
<reference evidence="11 12" key="1">
    <citation type="submission" date="2022-12" db="EMBL/GenBank/DDBJ databases">
        <title>Chromosome-level genome of Tegillarca granosa.</title>
        <authorList>
            <person name="Kim J."/>
        </authorList>
    </citation>
    <scope>NUCLEOTIDE SEQUENCE [LARGE SCALE GENOMIC DNA]</scope>
    <source>
        <strain evidence="11">Teg-2019</strain>
        <tissue evidence="11">Adductor muscle</tissue>
    </source>
</reference>
<keyword evidence="2" id="KW-0863">Zinc-finger</keyword>
<dbReference type="EMBL" id="JARBDR010000921">
    <property type="protein sequence ID" value="KAJ8299365.1"/>
    <property type="molecule type" value="Genomic_DNA"/>
</dbReference>
<dbReference type="InterPro" id="IPR001628">
    <property type="entry name" value="Znf_hrmn_rcpt"/>
</dbReference>
<dbReference type="InterPro" id="IPR013088">
    <property type="entry name" value="Znf_NHR/GATA"/>
</dbReference>
<gene>
    <name evidence="11" type="ORF">KUTeg_023425</name>
</gene>
<dbReference type="Pfam" id="PF00105">
    <property type="entry name" value="zf-C4"/>
    <property type="match status" value="1"/>
</dbReference>
<evidence type="ECO:0000256" key="4">
    <source>
        <dbReference type="ARBA" id="ARBA00023015"/>
    </source>
</evidence>
<protein>
    <recommendedName>
        <fullName evidence="10">Nuclear receptor domain-containing protein</fullName>
    </recommendedName>
</protein>
<proteinExistence type="predicted"/>
<dbReference type="PANTHER" id="PTHR48092">
    <property type="entry name" value="KNIRPS-RELATED PROTEIN-RELATED"/>
    <property type="match status" value="1"/>
</dbReference>
<evidence type="ECO:0000259" key="10">
    <source>
        <dbReference type="PROSITE" id="PS51030"/>
    </source>
</evidence>
<feature type="compositionally biased region" description="Polar residues" evidence="9">
    <location>
        <begin position="121"/>
        <end position="130"/>
    </location>
</feature>
<name>A0ABQ9E7A5_TEGGR</name>
<feature type="compositionally biased region" description="Polar residues" evidence="9">
    <location>
        <begin position="52"/>
        <end position="69"/>
    </location>
</feature>
<feature type="domain" description="Nuclear receptor" evidence="10">
    <location>
        <begin position="152"/>
        <end position="227"/>
    </location>
</feature>
<keyword evidence="12" id="KW-1185">Reference proteome</keyword>
<keyword evidence="3" id="KW-0862">Zinc</keyword>
<dbReference type="PRINTS" id="PR00047">
    <property type="entry name" value="STROIDFINGER"/>
</dbReference>